<dbReference type="RefSeq" id="WP_156241274.1">
    <property type="nucleotide sequence ID" value="NZ_BAAAZL010000002.1"/>
</dbReference>
<keyword evidence="6" id="KW-1185">Reference proteome</keyword>
<dbReference type="InterPro" id="IPR008628">
    <property type="entry name" value="GPP34-like"/>
</dbReference>
<organism evidence="5 6">
    <name type="scientific">Microbacterium oryzae</name>
    <dbReference type="NCBI Taxonomy" id="743009"/>
    <lineage>
        <taxon>Bacteria</taxon>
        <taxon>Bacillati</taxon>
        <taxon>Actinomycetota</taxon>
        <taxon>Actinomycetes</taxon>
        <taxon>Micrococcales</taxon>
        <taxon>Microbacteriaceae</taxon>
        <taxon>Microbacterium</taxon>
    </lineage>
</organism>
<evidence type="ECO:0000256" key="2">
    <source>
        <dbReference type="ARBA" id="ARBA00023034"/>
    </source>
</evidence>
<dbReference type="Gene3D" id="1.10.3630.10">
    <property type="entry name" value="yeast vps74-n-term truncation variant domain like"/>
    <property type="match status" value="1"/>
</dbReference>
<dbReference type="GO" id="GO:0070273">
    <property type="term" value="F:phosphatidylinositol-4-phosphate binding"/>
    <property type="evidence" value="ECO:0007669"/>
    <property type="project" value="InterPro"/>
</dbReference>
<dbReference type="GO" id="GO:0005737">
    <property type="term" value="C:cytoplasm"/>
    <property type="evidence" value="ECO:0007669"/>
    <property type="project" value="UniProtKB-ARBA"/>
</dbReference>
<dbReference type="Proteomes" id="UP000422989">
    <property type="component" value="Chromosome"/>
</dbReference>
<keyword evidence="4" id="KW-0472">Membrane</keyword>
<dbReference type="InterPro" id="IPR038261">
    <property type="entry name" value="GPP34-like_sf"/>
</dbReference>
<dbReference type="KEGG" id="moj:D7D94_03690"/>
<dbReference type="AlphaFoldDB" id="A0A6I6DPJ9"/>
<dbReference type="Pfam" id="PF05719">
    <property type="entry name" value="GPP34"/>
    <property type="match status" value="1"/>
</dbReference>
<proteinExistence type="predicted"/>
<keyword evidence="2" id="KW-0333">Golgi apparatus</keyword>
<comment type="subcellular location">
    <subcellularLocation>
        <location evidence="1">Golgi apparatus membrane</location>
        <topology evidence="1">Peripheral membrane protein</topology>
        <orientation evidence="1">Cytoplasmic side</orientation>
    </subcellularLocation>
</comment>
<reference evidence="5 6" key="1">
    <citation type="submission" date="2018-09" db="EMBL/GenBank/DDBJ databases">
        <title>Whole genome sequencing of Microbacterium oryzae strain MB-10T.</title>
        <authorList>
            <person name="Das S.K."/>
        </authorList>
    </citation>
    <scope>NUCLEOTIDE SEQUENCE [LARGE SCALE GENOMIC DNA]</scope>
    <source>
        <strain evidence="5 6">MB-10</strain>
    </source>
</reference>
<name>A0A6I6DPJ9_9MICO</name>
<gene>
    <name evidence="5" type="ORF">D7D94_03690</name>
</gene>
<dbReference type="EMBL" id="CP032550">
    <property type="protein sequence ID" value="QGU26865.1"/>
    <property type="molecule type" value="Genomic_DNA"/>
</dbReference>
<sequence>MLIVEELHLLLTTADGAQERSGSMRAYGEAAAIVTDLVLANRVTLSEEKRPRVQITSDAPIGHPVLDFALERLLAKDGARLDSVITWAKLDPEQPVVASLVDAGVLAIGERTFWGLGKARTPEADPAPEAALRARLAAVLAGTAPAGVADATLLAILQGLDVAGTILREEAAGRRPRALKARISEIVGASPAGSAVERAVQAMNTAIMTAAIIPAITVTTITSS</sequence>
<evidence type="ECO:0000313" key="5">
    <source>
        <dbReference type="EMBL" id="QGU26865.1"/>
    </source>
</evidence>
<keyword evidence="3" id="KW-0446">Lipid-binding</keyword>
<evidence type="ECO:0000256" key="1">
    <source>
        <dbReference type="ARBA" id="ARBA00004255"/>
    </source>
</evidence>
<evidence type="ECO:0000256" key="3">
    <source>
        <dbReference type="ARBA" id="ARBA00023121"/>
    </source>
</evidence>
<evidence type="ECO:0000256" key="4">
    <source>
        <dbReference type="ARBA" id="ARBA00023136"/>
    </source>
</evidence>
<protein>
    <submittedName>
        <fullName evidence="5">GPP34 family phosphoprotein</fullName>
    </submittedName>
</protein>
<accession>A0A6I6DPJ9</accession>
<dbReference type="OrthoDB" id="4419256at2"/>
<evidence type="ECO:0000313" key="6">
    <source>
        <dbReference type="Proteomes" id="UP000422989"/>
    </source>
</evidence>
<dbReference type="GO" id="GO:0012505">
    <property type="term" value="C:endomembrane system"/>
    <property type="evidence" value="ECO:0007669"/>
    <property type="project" value="UniProtKB-ARBA"/>
</dbReference>